<proteinExistence type="predicted"/>
<dbReference type="AlphaFoldDB" id="A0A9P6CF74"/>
<protein>
    <submittedName>
        <fullName evidence="1">Uncharacterized protein</fullName>
    </submittedName>
</protein>
<comment type="caution">
    <text evidence="1">The sequence shown here is derived from an EMBL/GenBank/DDBJ whole genome shotgun (WGS) entry which is preliminary data.</text>
</comment>
<evidence type="ECO:0000313" key="1">
    <source>
        <dbReference type="EMBL" id="KAF9459940.1"/>
    </source>
</evidence>
<gene>
    <name evidence="1" type="ORF">BDZ94DRAFT_1267007</name>
</gene>
<organism evidence="1 2">
    <name type="scientific">Collybia nuda</name>
    <dbReference type="NCBI Taxonomy" id="64659"/>
    <lineage>
        <taxon>Eukaryota</taxon>
        <taxon>Fungi</taxon>
        <taxon>Dikarya</taxon>
        <taxon>Basidiomycota</taxon>
        <taxon>Agaricomycotina</taxon>
        <taxon>Agaricomycetes</taxon>
        <taxon>Agaricomycetidae</taxon>
        <taxon>Agaricales</taxon>
        <taxon>Tricholomatineae</taxon>
        <taxon>Clitocybaceae</taxon>
        <taxon>Collybia</taxon>
    </lineage>
</organism>
<reference evidence="1" key="1">
    <citation type="submission" date="2020-11" db="EMBL/GenBank/DDBJ databases">
        <authorList>
            <consortium name="DOE Joint Genome Institute"/>
            <person name="Ahrendt S."/>
            <person name="Riley R."/>
            <person name="Andreopoulos W."/>
            <person name="Labutti K."/>
            <person name="Pangilinan J."/>
            <person name="Ruiz-Duenas F.J."/>
            <person name="Barrasa J.M."/>
            <person name="Sanchez-Garcia M."/>
            <person name="Camarero S."/>
            <person name="Miyauchi S."/>
            <person name="Serrano A."/>
            <person name="Linde D."/>
            <person name="Babiker R."/>
            <person name="Drula E."/>
            <person name="Ayuso-Fernandez I."/>
            <person name="Pacheco R."/>
            <person name="Padilla G."/>
            <person name="Ferreira P."/>
            <person name="Barriuso J."/>
            <person name="Kellner H."/>
            <person name="Castanera R."/>
            <person name="Alfaro M."/>
            <person name="Ramirez L."/>
            <person name="Pisabarro A.G."/>
            <person name="Kuo A."/>
            <person name="Tritt A."/>
            <person name="Lipzen A."/>
            <person name="He G."/>
            <person name="Yan M."/>
            <person name="Ng V."/>
            <person name="Cullen D."/>
            <person name="Martin F."/>
            <person name="Rosso M.-N."/>
            <person name="Henrissat B."/>
            <person name="Hibbett D."/>
            <person name="Martinez A.T."/>
            <person name="Grigoriev I.V."/>
        </authorList>
    </citation>
    <scope>NUCLEOTIDE SEQUENCE</scope>
    <source>
        <strain evidence="1">CBS 247.69</strain>
    </source>
</reference>
<dbReference type="EMBL" id="MU150307">
    <property type="protein sequence ID" value="KAF9459940.1"/>
    <property type="molecule type" value="Genomic_DNA"/>
</dbReference>
<dbReference type="Proteomes" id="UP000807353">
    <property type="component" value="Unassembled WGS sequence"/>
</dbReference>
<name>A0A9P6CF74_9AGAR</name>
<sequence>MFFWGFVRAQLTLFCHVHRYLCSSRSRACAYLQRVGFCFDWSMAIVYFSRHLSAQMGGCGCVYEWIRQCGDIVVCICLLLILSVRC</sequence>
<evidence type="ECO:0000313" key="2">
    <source>
        <dbReference type="Proteomes" id="UP000807353"/>
    </source>
</evidence>
<keyword evidence="2" id="KW-1185">Reference proteome</keyword>
<accession>A0A9P6CF74</accession>